<organism evidence="2 3">
    <name type="scientific">Chondromyces crocatus</name>
    <dbReference type="NCBI Taxonomy" id="52"/>
    <lineage>
        <taxon>Bacteria</taxon>
        <taxon>Pseudomonadati</taxon>
        <taxon>Myxococcota</taxon>
        <taxon>Polyangia</taxon>
        <taxon>Polyangiales</taxon>
        <taxon>Polyangiaceae</taxon>
        <taxon>Chondromyces</taxon>
    </lineage>
</organism>
<sequence>MAPALVALLSGASSVACTPPAVAPSTGGSVLSDGFAAAMEAEARSSVEVGPYLELLDRAAAAPQMEDALAATLAAIDALTVGASPTVDTSPGGAVFRSMETLPTVVSRLGHAWALAGKHGKGAPAMPFMRGAIAGALHRIALFVGDEQAAMTWGSRRGCAQDAAVVGPLDWTSLRGLEGRSPVGTLAEPLDGSYPGVAPFAEKVAPLRVRADMCEIDTNAVSFLQGTRAAVVDLYVPAPQRIALALTSSSAAVVDVGGVTALRRGYEAGGLPVTRMASLHVEGGWVRVVVRVAQKNDGGGIELGAWDAQGTPLRTRAPAPGQVAGARASKAQAIEVGPPAGADDPKLALRVAALLGVGEARQAEHLLEARLEVSAGASKDAPPDPRLDLLYARSLPIAGDLPDVKVAERLSSVSTRLGKAWPWSWEARLLAAELADRRLGEGEGVIEALDRLGVTAQAEGPTKDALPLVADVDRVVLARAAMMAQRAGMPDASEMAYKRLTAIAKGSAVLANVDDALHGRVGGDAVKVRCSGAGRDRSDRACLDALREAQAYDRALTELSRLRRLRRAPHALQNVELGIQVARGDLKAALKVHDAMPPAERRLLDALGVAAGRNDGGAVRGRLARDRSTARDAPHAVGVLQRALGLSPDVAPALEAEGRKLVLADQKAPAVPGAATLVLRHLERFEIATDGLLHYVAYDLRRVSGTTDVAMGAGAYGPLIEGRGNPRLLRRRIHKKDGRILTPDAAAFAAQAHSDLSQLEQGDYVEQILEGYTLPSDTGQLVIDTTDLMPDRTSVREAEFEVRRPASVDLQQWAHPLLGEPEERTEKDVAVTVWRVKDLAPRRIEDGVPRMEQGVGISIGTQTWANVGRAIGENLRSLEDRDPYVARWAAEAAGADKTPSPALVERVVAAVGKAVKVADSAELSDIAAIYGGGSQRTTARTILELGHGSRSWVIFRALRELGVKAELAIAEMEPFSASSEFPAHVGRFRHPLVIAHLGGKAGDVWIDADVEGPPLPPGRVSPELRGRAAMFSDGRMVTVQAAGADANDEVDLRLVVDARGDARGHFTILLRGRAAQSLSEAFETVVGTDRREMLRDVVLGWVPWADVEDVTVSSRQGSWEVALRAEVAIHGFARPEGRGGTTWTLPGIEPVHFSFPRGFAGTLGATYASRGARQSALSIDTTLQYHVRRRIELPEGMEVSRAPAEVAVDDARLAARRKGTYGAVIEEDFSMSLPTGTVPAGEYQAFVGRVQAIDSGFMAGIRVVSRGGAAETAKAPAKAGASATPAPKTPTSPGATRPKGAR</sequence>
<dbReference type="Proteomes" id="UP000067626">
    <property type="component" value="Chromosome"/>
</dbReference>
<dbReference type="RefSeq" id="WP_050428905.1">
    <property type="nucleotide sequence ID" value="NZ_CP012159.1"/>
</dbReference>
<evidence type="ECO:0000256" key="1">
    <source>
        <dbReference type="SAM" id="MobiDB-lite"/>
    </source>
</evidence>
<dbReference type="OrthoDB" id="5481611at2"/>
<protein>
    <recommendedName>
        <fullName evidence="4">DUF3857 domain-containing protein</fullName>
    </recommendedName>
</protein>
<evidence type="ECO:0008006" key="4">
    <source>
        <dbReference type="Google" id="ProtNLM"/>
    </source>
</evidence>
<feature type="region of interest" description="Disordered" evidence="1">
    <location>
        <begin position="1269"/>
        <end position="1302"/>
    </location>
</feature>
<keyword evidence="3" id="KW-1185">Reference proteome</keyword>
<dbReference type="KEGG" id="ccro:CMC5_004930"/>
<dbReference type="STRING" id="52.CMC5_004930"/>
<feature type="compositionally biased region" description="Low complexity" evidence="1">
    <location>
        <begin position="1269"/>
        <end position="1296"/>
    </location>
</feature>
<dbReference type="EMBL" id="CP012159">
    <property type="protein sequence ID" value="AKT36380.1"/>
    <property type="molecule type" value="Genomic_DNA"/>
</dbReference>
<gene>
    <name evidence="2" type="ORF">CMC5_004930</name>
</gene>
<proteinExistence type="predicted"/>
<evidence type="ECO:0000313" key="3">
    <source>
        <dbReference type="Proteomes" id="UP000067626"/>
    </source>
</evidence>
<accession>A0A0K1E676</accession>
<evidence type="ECO:0000313" key="2">
    <source>
        <dbReference type="EMBL" id="AKT36380.1"/>
    </source>
</evidence>
<name>A0A0K1E676_CHOCO</name>
<reference evidence="2 3" key="1">
    <citation type="submission" date="2015-07" db="EMBL/GenBank/DDBJ databases">
        <title>Genome analysis of myxobacterium Chondromyces crocatus Cm c5 reveals a high potential for natural compound synthesis and the genetic basis for the loss of fruiting body formation.</title>
        <authorList>
            <person name="Zaburannyi N."/>
            <person name="Bunk B."/>
            <person name="Maier J."/>
            <person name="Overmann J."/>
            <person name="Mueller R."/>
        </authorList>
    </citation>
    <scope>NUCLEOTIDE SEQUENCE [LARGE SCALE GENOMIC DNA]</scope>
    <source>
        <strain evidence="2 3">Cm c5</strain>
    </source>
</reference>